<organism evidence="2">
    <name type="scientific">Candidatus Heimdallarchaeum aukensis</name>
    <dbReference type="NCBI Taxonomy" id="2876573"/>
    <lineage>
        <taxon>Archaea</taxon>
        <taxon>Promethearchaeati</taxon>
        <taxon>Candidatus Heimdallarchaeota</taxon>
        <taxon>Candidatus Heimdallarchaeia (ex Rinke et al. 2021) (nom. nud.)</taxon>
        <taxon>Candidatus Heimdallarchaeales</taxon>
        <taxon>Candidatus Heimdallarchaeaceae</taxon>
        <taxon>Candidatus Heimdallarchaeum</taxon>
    </lineage>
</organism>
<dbReference type="Proteomes" id="UP001201020">
    <property type="component" value="Chromosome"/>
</dbReference>
<evidence type="ECO:0000256" key="1">
    <source>
        <dbReference type="SAM" id="Coils"/>
    </source>
</evidence>
<keyword evidence="1" id="KW-0175">Coiled coil</keyword>
<protein>
    <submittedName>
        <fullName evidence="2">Uncharacterized protein</fullName>
    </submittedName>
</protein>
<gene>
    <name evidence="2" type="ORF">K9W45_03255</name>
</gene>
<dbReference type="EMBL" id="CP084166">
    <property type="protein sequence ID" value="UJG41488.1"/>
    <property type="molecule type" value="Genomic_DNA"/>
</dbReference>
<proteinExistence type="predicted"/>
<accession>A0A9Y1FMC8</accession>
<dbReference type="AlphaFoldDB" id="A0A9Y1FMC8"/>
<evidence type="ECO:0000313" key="2">
    <source>
        <dbReference type="EMBL" id="UJG41488.1"/>
    </source>
</evidence>
<feature type="coiled-coil region" evidence="1">
    <location>
        <begin position="39"/>
        <end position="108"/>
    </location>
</feature>
<name>A0A9Y1FMC8_9ARCH</name>
<reference evidence="2" key="1">
    <citation type="journal article" date="2022" name="Nat. Microbiol.">
        <title>Unique mobile elements and scalable gene flow at the prokaryote-eukaryote boundary revealed by circularized Asgard archaea genomes.</title>
        <authorList>
            <person name="Wu F."/>
            <person name="Speth D.R."/>
            <person name="Philosof A."/>
            <person name="Cremiere A."/>
            <person name="Narayanan A."/>
            <person name="Barco R.A."/>
            <person name="Connon S.A."/>
            <person name="Amend J.P."/>
            <person name="Antoshechkin I.A."/>
            <person name="Orphan V.J."/>
        </authorList>
    </citation>
    <scope>NUCLEOTIDE SEQUENCE</scope>
    <source>
        <strain evidence="2">PM71</strain>
    </source>
</reference>
<sequence length="139" mass="16710">MKKMITNVKIPAIFEDVTEYTDDIINTLLDYYDFLALNSEDLQIDEVSLLKNLEELRERYNELTIKYSKLRKAYGVLFFENSELFRRNSMLALKLSKIQSKLNKMERQEGKNSKDLDFDLEKKKIKRFYNRYLAKKDTE</sequence>